<dbReference type="Gramene" id="Pp3c3_2860V3.3">
    <property type="protein sequence ID" value="Pp3c3_2860V3.3"/>
    <property type="gene ID" value="Pp3c3_2860"/>
</dbReference>
<proteinExistence type="inferred from homology"/>
<dbReference type="PROSITE" id="PS50216">
    <property type="entry name" value="DHHC"/>
    <property type="match status" value="1"/>
</dbReference>
<comment type="subcellular location">
    <subcellularLocation>
        <location evidence="1">Membrane</location>
        <topology evidence="1">Multi-pass membrane protein</topology>
    </subcellularLocation>
</comment>
<dbReference type="Gramene" id="Pp3c3_2860V3.1">
    <property type="protein sequence ID" value="Pp3c3_2860V3.1"/>
    <property type="gene ID" value="Pp3c3_2860"/>
</dbReference>
<reference evidence="10 12" key="1">
    <citation type="journal article" date="2008" name="Science">
        <title>The Physcomitrella genome reveals evolutionary insights into the conquest of land by plants.</title>
        <authorList>
            <person name="Rensing S."/>
            <person name="Lang D."/>
            <person name="Zimmer A."/>
            <person name="Terry A."/>
            <person name="Salamov A."/>
            <person name="Shapiro H."/>
            <person name="Nishiyama T."/>
            <person name="Perroud P.-F."/>
            <person name="Lindquist E."/>
            <person name="Kamisugi Y."/>
            <person name="Tanahashi T."/>
            <person name="Sakakibara K."/>
            <person name="Fujita T."/>
            <person name="Oishi K."/>
            <person name="Shin-I T."/>
            <person name="Kuroki Y."/>
            <person name="Toyoda A."/>
            <person name="Suzuki Y."/>
            <person name="Hashimoto A."/>
            <person name="Yamaguchi K."/>
            <person name="Sugano A."/>
            <person name="Kohara Y."/>
            <person name="Fujiyama A."/>
            <person name="Anterola A."/>
            <person name="Aoki S."/>
            <person name="Ashton N."/>
            <person name="Barbazuk W.B."/>
            <person name="Barker E."/>
            <person name="Bennetzen J."/>
            <person name="Bezanilla M."/>
            <person name="Blankenship R."/>
            <person name="Cho S.H."/>
            <person name="Dutcher S."/>
            <person name="Estelle M."/>
            <person name="Fawcett J.A."/>
            <person name="Gundlach H."/>
            <person name="Hanada K."/>
            <person name="Heyl A."/>
            <person name="Hicks K.A."/>
            <person name="Hugh J."/>
            <person name="Lohr M."/>
            <person name="Mayer K."/>
            <person name="Melkozernov A."/>
            <person name="Murata T."/>
            <person name="Nelson D."/>
            <person name="Pils B."/>
            <person name="Prigge M."/>
            <person name="Reiss B."/>
            <person name="Renner T."/>
            <person name="Rombauts S."/>
            <person name="Rushton P."/>
            <person name="Sanderfoot A."/>
            <person name="Schween G."/>
            <person name="Shiu S.-H."/>
            <person name="Stueber K."/>
            <person name="Theodoulou F.L."/>
            <person name="Tu H."/>
            <person name="Van de Peer Y."/>
            <person name="Verrier P.J."/>
            <person name="Waters E."/>
            <person name="Wood A."/>
            <person name="Yang L."/>
            <person name="Cove D."/>
            <person name="Cuming A."/>
            <person name="Hasebe M."/>
            <person name="Lucas S."/>
            <person name="Mishler D.B."/>
            <person name="Reski R."/>
            <person name="Grigoriev I."/>
            <person name="Quatrano R.S."/>
            <person name="Boore J.L."/>
        </authorList>
    </citation>
    <scope>NUCLEOTIDE SEQUENCE [LARGE SCALE GENOMIC DNA]</scope>
    <source>
        <strain evidence="11 12">cv. Gransden 2004</strain>
    </source>
</reference>
<dbReference type="EnsemblPlants" id="Pp3c3_2860V3.11">
    <property type="protein sequence ID" value="Pp3c3_2860V3.11"/>
    <property type="gene ID" value="Pp3c3_2860"/>
</dbReference>
<name>A0A2K1KT48_PHYPA</name>
<evidence type="ECO:0000256" key="2">
    <source>
        <dbReference type="ARBA" id="ARBA00008574"/>
    </source>
</evidence>
<feature type="transmembrane region" description="Helical" evidence="8">
    <location>
        <begin position="234"/>
        <end position="262"/>
    </location>
</feature>
<dbReference type="EnsemblPlants" id="Pp3c3_2860V3.1">
    <property type="protein sequence ID" value="Pp3c3_2860V3.1"/>
    <property type="gene ID" value="Pp3c3_2860"/>
</dbReference>
<dbReference type="InterPro" id="IPR001594">
    <property type="entry name" value="Palmitoyltrfase_DHHC"/>
</dbReference>
<evidence type="ECO:0000256" key="3">
    <source>
        <dbReference type="ARBA" id="ARBA00022679"/>
    </source>
</evidence>
<dbReference type="OrthoDB" id="331948at2759"/>
<evidence type="ECO:0000256" key="5">
    <source>
        <dbReference type="ARBA" id="ARBA00022989"/>
    </source>
</evidence>
<organism evidence="10">
    <name type="scientific">Physcomitrium patens</name>
    <name type="common">Spreading-leaved earth moss</name>
    <name type="synonym">Physcomitrella patens</name>
    <dbReference type="NCBI Taxonomy" id="3218"/>
    <lineage>
        <taxon>Eukaryota</taxon>
        <taxon>Viridiplantae</taxon>
        <taxon>Streptophyta</taxon>
        <taxon>Embryophyta</taxon>
        <taxon>Bryophyta</taxon>
        <taxon>Bryophytina</taxon>
        <taxon>Bryopsida</taxon>
        <taxon>Funariidae</taxon>
        <taxon>Funariales</taxon>
        <taxon>Funariaceae</taxon>
        <taxon>Physcomitrium</taxon>
    </lineage>
</organism>
<dbReference type="EnsemblPlants" id="Pp3c3_2860V3.2">
    <property type="protein sequence ID" value="Pp3c3_2860V3.2"/>
    <property type="gene ID" value="Pp3c3_2860"/>
</dbReference>
<dbReference type="InterPro" id="IPR039859">
    <property type="entry name" value="PFA4/ZDH16/20/ERF2-like"/>
</dbReference>
<keyword evidence="3 8" id="KW-0808">Transferase</keyword>
<keyword evidence="6 8" id="KW-0472">Membrane</keyword>
<dbReference type="EnsemblPlants" id="Pp3c3_2860V3.3">
    <property type="protein sequence ID" value="Pp3c3_2860V3.3"/>
    <property type="gene ID" value="Pp3c3_2860"/>
</dbReference>
<dbReference type="GO" id="GO:0006612">
    <property type="term" value="P:protein targeting to membrane"/>
    <property type="evidence" value="ECO:0000318"/>
    <property type="project" value="GO_Central"/>
</dbReference>
<dbReference type="KEGG" id="ppp:112279786"/>
<dbReference type="GO" id="GO:0016020">
    <property type="term" value="C:membrane"/>
    <property type="evidence" value="ECO:0007669"/>
    <property type="project" value="UniProtKB-SubCell"/>
</dbReference>
<dbReference type="EC" id="2.3.1.225" evidence="8"/>
<dbReference type="Gramene" id="Pp3c3_2860V3.11">
    <property type="protein sequence ID" value="Pp3c3_2860V3.11"/>
    <property type="gene ID" value="Pp3c3_2860"/>
</dbReference>
<gene>
    <name evidence="11" type="primary">LOC112279786</name>
    <name evidence="10" type="ORF">PHYPA_003932</name>
</gene>
<protein>
    <recommendedName>
        <fullName evidence="8">S-acyltransferase</fullName>
        <ecNumber evidence="8">2.3.1.225</ecNumber>
    </recommendedName>
    <alternativeName>
        <fullName evidence="8">Palmitoyltransferase</fullName>
    </alternativeName>
</protein>
<dbReference type="Gramene" id="Pp3c3_2860V3.2">
    <property type="protein sequence ID" value="Pp3c3_2860V3.2"/>
    <property type="gene ID" value="Pp3c3_2860"/>
</dbReference>
<comment type="similarity">
    <text evidence="2 8">Belongs to the DHHC palmitoyltransferase family.</text>
</comment>
<comment type="catalytic activity">
    <reaction evidence="8">
        <text>L-cysteinyl-[protein] + hexadecanoyl-CoA = S-hexadecanoyl-L-cysteinyl-[protein] + CoA</text>
        <dbReference type="Rhea" id="RHEA:36683"/>
        <dbReference type="Rhea" id="RHEA-COMP:10131"/>
        <dbReference type="Rhea" id="RHEA-COMP:11032"/>
        <dbReference type="ChEBI" id="CHEBI:29950"/>
        <dbReference type="ChEBI" id="CHEBI:57287"/>
        <dbReference type="ChEBI" id="CHEBI:57379"/>
        <dbReference type="ChEBI" id="CHEBI:74151"/>
        <dbReference type="EC" id="2.3.1.225"/>
    </reaction>
</comment>
<keyword evidence="5 8" id="KW-1133">Transmembrane helix</keyword>
<keyword evidence="4 8" id="KW-0812">Transmembrane</keyword>
<reference evidence="11" key="3">
    <citation type="submission" date="2020-12" db="UniProtKB">
        <authorList>
            <consortium name="EnsemblPlants"/>
        </authorList>
    </citation>
    <scope>IDENTIFICATION</scope>
</reference>
<feature type="transmembrane region" description="Helical" evidence="8">
    <location>
        <begin position="195"/>
        <end position="214"/>
    </location>
</feature>
<dbReference type="Gramene" id="Pp3c3_2860V3.4">
    <property type="protein sequence ID" value="Pp3c3_2860V3.4"/>
    <property type="gene ID" value="Pp3c3_2860"/>
</dbReference>
<dbReference type="EnsemblPlants" id="Pp3c3_2860V3.4">
    <property type="protein sequence ID" value="Pp3c3_2860V3.4"/>
    <property type="gene ID" value="Pp3c3_2860"/>
</dbReference>
<evidence type="ECO:0000256" key="1">
    <source>
        <dbReference type="ARBA" id="ARBA00004141"/>
    </source>
</evidence>
<dbReference type="GO" id="GO:0005794">
    <property type="term" value="C:Golgi apparatus"/>
    <property type="evidence" value="ECO:0000318"/>
    <property type="project" value="GO_Central"/>
</dbReference>
<accession>A0A2K1KT48</accession>
<dbReference type="STRING" id="3218.A0A2K1KT48"/>
<dbReference type="EMBL" id="ABEU02000003">
    <property type="protein sequence ID" value="PNR56939.1"/>
    <property type="molecule type" value="Genomic_DNA"/>
</dbReference>
<dbReference type="PANTHER" id="PTHR12246">
    <property type="entry name" value="PALMITOYLTRANSFERASE ZDHHC16"/>
    <property type="match status" value="1"/>
</dbReference>
<evidence type="ECO:0000256" key="7">
    <source>
        <dbReference type="ARBA" id="ARBA00023315"/>
    </source>
</evidence>
<dbReference type="RefSeq" id="XP_024370233.1">
    <property type="nucleotide sequence ID" value="XM_024514465.2"/>
</dbReference>
<dbReference type="Pfam" id="PF01529">
    <property type="entry name" value="DHHC"/>
    <property type="match status" value="1"/>
</dbReference>
<reference evidence="10 12" key="2">
    <citation type="journal article" date="2018" name="Plant J.">
        <title>The Physcomitrella patens chromosome-scale assembly reveals moss genome structure and evolution.</title>
        <authorList>
            <person name="Lang D."/>
            <person name="Ullrich K.K."/>
            <person name="Murat F."/>
            <person name="Fuchs J."/>
            <person name="Jenkins J."/>
            <person name="Haas F.B."/>
            <person name="Piednoel M."/>
            <person name="Gundlach H."/>
            <person name="Van Bel M."/>
            <person name="Meyberg R."/>
            <person name="Vives C."/>
            <person name="Morata J."/>
            <person name="Symeonidi A."/>
            <person name="Hiss M."/>
            <person name="Muchero W."/>
            <person name="Kamisugi Y."/>
            <person name="Saleh O."/>
            <person name="Blanc G."/>
            <person name="Decker E.L."/>
            <person name="van Gessel N."/>
            <person name="Grimwood J."/>
            <person name="Hayes R.D."/>
            <person name="Graham S.W."/>
            <person name="Gunter L.E."/>
            <person name="McDaniel S.F."/>
            <person name="Hoernstein S.N.W."/>
            <person name="Larsson A."/>
            <person name="Li F.W."/>
            <person name="Perroud P.F."/>
            <person name="Phillips J."/>
            <person name="Ranjan P."/>
            <person name="Rokshar D.S."/>
            <person name="Rothfels C.J."/>
            <person name="Schneider L."/>
            <person name="Shu S."/>
            <person name="Stevenson D.W."/>
            <person name="Thummler F."/>
            <person name="Tillich M."/>
            <person name="Villarreal Aguilar J.C."/>
            <person name="Widiez T."/>
            <person name="Wong G.K."/>
            <person name="Wymore A."/>
            <person name="Zhang Y."/>
            <person name="Zimmer A.D."/>
            <person name="Quatrano R.S."/>
            <person name="Mayer K.F.X."/>
            <person name="Goodstein D."/>
            <person name="Casacuberta J.M."/>
            <person name="Vandepoele K."/>
            <person name="Reski R."/>
            <person name="Cuming A.C."/>
            <person name="Tuskan G.A."/>
            <person name="Maumus F."/>
            <person name="Salse J."/>
            <person name="Schmutz J."/>
            <person name="Rensing S.A."/>
        </authorList>
    </citation>
    <scope>NUCLEOTIDE SEQUENCE [LARGE SCALE GENOMIC DNA]</scope>
    <source>
        <strain evidence="11 12">cv. Gransden 2004</strain>
    </source>
</reference>
<dbReference type="GO" id="GO:0019706">
    <property type="term" value="F:protein-cysteine S-palmitoyltransferase activity"/>
    <property type="evidence" value="ECO:0000318"/>
    <property type="project" value="GO_Central"/>
</dbReference>
<dbReference type="RefSeq" id="XP_024370230.1">
    <property type="nucleotide sequence ID" value="XM_024514462.2"/>
</dbReference>
<comment type="domain">
    <text evidence="8">The DHHC domain is required for palmitoyltransferase activity.</text>
</comment>
<evidence type="ECO:0000313" key="12">
    <source>
        <dbReference type="Proteomes" id="UP000006727"/>
    </source>
</evidence>
<dbReference type="GO" id="GO:0005783">
    <property type="term" value="C:endoplasmic reticulum"/>
    <property type="evidence" value="ECO:0000318"/>
    <property type="project" value="GO_Central"/>
</dbReference>
<keyword evidence="7 8" id="KW-0012">Acyltransferase</keyword>
<evidence type="ECO:0000256" key="6">
    <source>
        <dbReference type="ARBA" id="ARBA00023136"/>
    </source>
</evidence>
<dbReference type="Proteomes" id="UP000006727">
    <property type="component" value="Chromosome 3"/>
</dbReference>
<evidence type="ECO:0000256" key="8">
    <source>
        <dbReference type="RuleBase" id="RU079119"/>
    </source>
</evidence>
<dbReference type="AlphaFoldDB" id="A0A2K1KT48"/>
<dbReference type="RefSeq" id="XP_024370234.1">
    <property type="nucleotide sequence ID" value="XM_024514466.2"/>
</dbReference>
<dbReference type="RefSeq" id="XP_024370231.1">
    <property type="nucleotide sequence ID" value="XM_024514463.2"/>
</dbReference>
<dbReference type="GeneID" id="112279786"/>
<keyword evidence="12" id="KW-1185">Reference proteome</keyword>
<evidence type="ECO:0000313" key="11">
    <source>
        <dbReference type="EnsemblPlants" id="Pp3c3_2860V3.1"/>
    </source>
</evidence>
<feature type="domain" description="Palmitoyltransferase DHHC" evidence="9">
    <location>
        <begin position="151"/>
        <end position="271"/>
    </location>
</feature>
<evidence type="ECO:0000256" key="4">
    <source>
        <dbReference type="ARBA" id="ARBA00022692"/>
    </source>
</evidence>
<feature type="transmembrane region" description="Helical" evidence="8">
    <location>
        <begin position="99"/>
        <end position="118"/>
    </location>
</feature>
<feature type="transmembrane region" description="Helical" evidence="8">
    <location>
        <begin position="66"/>
        <end position="87"/>
    </location>
</feature>
<sequence length="387" mass="44317">MKRLMGILLHMKTLMPGRRREPLLLHRQFGRGCCSSDRWSVSYLWNSFVMKFQARLDYSVQVAGPLYILLAFSLISSVIYLFLVSILPAVYPLSSWQGIAHLLVAGWLAFNVFFNYFCCICTDPGSSPIISDTVMPLARYEMDLEGADYAPSRWCKRCRKPKPPMTHHCHICKRCILKMDHHCPWMHNCIGYYNYRFFFVFLLYMWAGCLYAAVMSSLPMFGPEDEDDGEENGVGILFTFILSVAVLISLTFLLGWHIYLVLTAQTTIDFYGNRQRRKEARANGESWTNVYDLGKLQNLRQVTDVGGSYWWLWLLLPTRALPKGDGVHFPLKENPFQPMHSTQLGLPLCENLSPSADAGSLRSHLVSDSSSSLREMTSNDWNATDRL</sequence>
<dbReference type="RefSeq" id="XP_024370232.1">
    <property type="nucleotide sequence ID" value="XM_024514464.2"/>
</dbReference>
<evidence type="ECO:0000313" key="10">
    <source>
        <dbReference type="EMBL" id="PNR56939.1"/>
    </source>
</evidence>
<evidence type="ECO:0000259" key="9">
    <source>
        <dbReference type="Pfam" id="PF01529"/>
    </source>
</evidence>